<gene>
    <name evidence="1" type="ORF">EYW49_11100</name>
</gene>
<dbReference type="OrthoDB" id="9800971at2"/>
<organism evidence="1 2">
    <name type="scientific">Siculibacillus lacustris</name>
    <dbReference type="NCBI Taxonomy" id="1549641"/>
    <lineage>
        <taxon>Bacteria</taxon>
        <taxon>Pseudomonadati</taxon>
        <taxon>Pseudomonadota</taxon>
        <taxon>Alphaproteobacteria</taxon>
        <taxon>Hyphomicrobiales</taxon>
        <taxon>Ancalomicrobiaceae</taxon>
        <taxon>Siculibacillus</taxon>
    </lineage>
</organism>
<evidence type="ECO:0000313" key="1">
    <source>
        <dbReference type="EMBL" id="TBW37645.1"/>
    </source>
</evidence>
<name>A0A4Q9VPH8_9HYPH</name>
<dbReference type="EMBL" id="SJFN01000014">
    <property type="protein sequence ID" value="TBW37645.1"/>
    <property type="molecule type" value="Genomic_DNA"/>
</dbReference>
<dbReference type="InterPro" id="IPR018772">
    <property type="entry name" value="Transcription_activator_HlyU"/>
</dbReference>
<dbReference type="Pfam" id="PF10115">
    <property type="entry name" value="HlyU"/>
    <property type="match status" value="1"/>
</dbReference>
<keyword evidence="2" id="KW-1185">Reference proteome</keyword>
<protein>
    <recommendedName>
        <fullName evidence="3">Transcriptional activator HlyU</fullName>
    </recommendedName>
</protein>
<proteinExistence type="predicted"/>
<dbReference type="Proteomes" id="UP000292781">
    <property type="component" value="Unassembled WGS sequence"/>
</dbReference>
<evidence type="ECO:0008006" key="3">
    <source>
        <dbReference type="Google" id="ProtNLM"/>
    </source>
</evidence>
<evidence type="ECO:0000313" key="2">
    <source>
        <dbReference type="Proteomes" id="UP000292781"/>
    </source>
</evidence>
<sequence>MSFLKRLFGLGGGADEAGAAAPKAAASLEHEGYVIRATPFKDGGQWQLCGVIAKEIDGTLREYRFVRADRFGDVDTAVEMAFVKARLIIAEQGDRIFG</sequence>
<dbReference type="AlphaFoldDB" id="A0A4Q9VPH8"/>
<accession>A0A4Q9VPH8</accession>
<reference evidence="1 2" key="1">
    <citation type="submission" date="2019-02" db="EMBL/GenBank/DDBJ databases">
        <title>Siculibacillus lacustris gen. nov., sp. nov., a new rosette-forming bacterium isolated from a freshwater crater lake (Lake St. Ana, Romania).</title>
        <authorList>
            <person name="Felfoldi T."/>
            <person name="Marton Z."/>
            <person name="Szabo A."/>
            <person name="Mentes A."/>
            <person name="Boka K."/>
            <person name="Marialigeti K."/>
            <person name="Mathe I."/>
            <person name="Koncz M."/>
            <person name="Schumann P."/>
            <person name="Toth E."/>
        </authorList>
    </citation>
    <scope>NUCLEOTIDE SEQUENCE [LARGE SCALE GENOMIC DNA]</scope>
    <source>
        <strain evidence="1 2">SA-279</strain>
    </source>
</reference>
<dbReference type="RefSeq" id="WP_131309581.1">
    <property type="nucleotide sequence ID" value="NZ_SJFN01000014.1"/>
</dbReference>
<comment type="caution">
    <text evidence="1">The sequence shown here is derived from an EMBL/GenBank/DDBJ whole genome shotgun (WGS) entry which is preliminary data.</text>
</comment>